<feature type="region of interest" description="Disordered" evidence="1">
    <location>
        <begin position="206"/>
        <end position="326"/>
    </location>
</feature>
<proteinExistence type="predicted"/>
<dbReference type="AlphaFoldDB" id="A0A6M0IN89"/>
<dbReference type="Proteomes" id="UP000477386">
    <property type="component" value="Unassembled WGS sequence"/>
</dbReference>
<accession>A0A6M0IN89</accession>
<evidence type="ECO:0000256" key="1">
    <source>
        <dbReference type="SAM" id="MobiDB-lite"/>
    </source>
</evidence>
<reference evidence="2 3" key="1">
    <citation type="submission" date="2020-02" db="EMBL/GenBank/DDBJ databases">
        <title>Draft genome sequence of two Spirosoma agri KCTC 52727 and Spirosoma terrae KCTC 52035.</title>
        <authorList>
            <person name="Rojas J."/>
            <person name="Ambika Manirajan B."/>
            <person name="Ratering S."/>
            <person name="Suarez C."/>
            <person name="Schnell S."/>
        </authorList>
    </citation>
    <scope>NUCLEOTIDE SEQUENCE [LARGE SCALE GENOMIC DNA]</scope>
    <source>
        <strain evidence="2 3">KCTC 52727</strain>
    </source>
</reference>
<dbReference type="RefSeq" id="WP_164042009.1">
    <property type="nucleotide sequence ID" value="NZ_JAAGNZ010000002.1"/>
</dbReference>
<protein>
    <submittedName>
        <fullName evidence="2">Uncharacterized protein</fullName>
    </submittedName>
</protein>
<sequence>MPLQQDLQRVITADDFSNKSFRFTAVPGNDQNRSTQVANTSPEIKPVLMVSHPMLTFARTSPGRPAFIVLTIAQQHADTPVTLSTDAPDQFQVATDDRPGFSPDLTFTPSLTGTYVHVRYVANQTGLHEGKLFIETPYESRTLALKGSSWSLLPALYTPQFPVRITKTGQGSRVFSGSWRARIAFAVIIGSLALVSYFYRSQLAPTTTPDRSLTESNQPVTSPLTSRKSLETTAYTTIESGETRTAQSTRKQTRKKRSTNRLSLDSLSDERPVTPPVSAKAVVAPKSSFQTDNRQANAQSGQQPVVVPSPEESELERVLNRKVQQQ</sequence>
<keyword evidence="3" id="KW-1185">Reference proteome</keyword>
<feature type="compositionally biased region" description="Polar residues" evidence="1">
    <location>
        <begin position="206"/>
        <end position="250"/>
    </location>
</feature>
<dbReference type="EMBL" id="JAAGNZ010000002">
    <property type="protein sequence ID" value="NEU69564.1"/>
    <property type="molecule type" value="Genomic_DNA"/>
</dbReference>
<evidence type="ECO:0000313" key="3">
    <source>
        <dbReference type="Proteomes" id="UP000477386"/>
    </source>
</evidence>
<gene>
    <name evidence="2" type="ORF">GK091_21970</name>
</gene>
<organism evidence="2 3">
    <name type="scientific">Spirosoma agri</name>
    <dbReference type="NCBI Taxonomy" id="1987381"/>
    <lineage>
        <taxon>Bacteria</taxon>
        <taxon>Pseudomonadati</taxon>
        <taxon>Bacteroidota</taxon>
        <taxon>Cytophagia</taxon>
        <taxon>Cytophagales</taxon>
        <taxon>Cytophagaceae</taxon>
        <taxon>Spirosoma</taxon>
    </lineage>
</organism>
<name>A0A6M0IN89_9BACT</name>
<feature type="compositionally biased region" description="Low complexity" evidence="1">
    <location>
        <begin position="299"/>
        <end position="310"/>
    </location>
</feature>
<evidence type="ECO:0000313" key="2">
    <source>
        <dbReference type="EMBL" id="NEU69564.1"/>
    </source>
</evidence>
<feature type="compositionally biased region" description="Polar residues" evidence="1">
    <location>
        <begin position="287"/>
        <end position="298"/>
    </location>
</feature>
<comment type="caution">
    <text evidence="2">The sequence shown here is derived from an EMBL/GenBank/DDBJ whole genome shotgun (WGS) entry which is preliminary data.</text>
</comment>